<evidence type="ECO:0000313" key="6">
    <source>
        <dbReference type="Proteomes" id="UP000193218"/>
    </source>
</evidence>
<dbReference type="AlphaFoldDB" id="A0A1Y1UGA8"/>
<dbReference type="Gene3D" id="3.30.70.330">
    <property type="match status" value="2"/>
</dbReference>
<dbReference type="GeneID" id="33560753"/>
<feature type="domain" description="RRM" evidence="4">
    <location>
        <begin position="21"/>
        <end position="100"/>
    </location>
</feature>
<gene>
    <name evidence="5" type="ORF">BD324DRAFT_673853</name>
</gene>
<dbReference type="SUPFAM" id="SSF54928">
    <property type="entry name" value="RNA-binding domain, RBD"/>
    <property type="match status" value="1"/>
</dbReference>
<dbReference type="Pfam" id="PF00076">
    <property type="entry name" value="RRM_1"/>
    <property type="match status" value="1"/>
</dbReference>
<dbReference type="CDD" id="cd12246">
    <property type="entry name" value="RRM1_U1A_like"/>
    <property type="match status" value="1"/>
</dbReference>
<feature type="region of interest" description="Disordered" evidence="3">
    <location>
        <begin position="120"/>
        <end position="160"/>
    </location>
</feature>
<feature type="non-terminal residue" evidence="5">
    <location>
        <position position="1"/>
    </location>
</feature>
<accession>A0A1Y1UGA8</accession>
<dbReference type="InParanoid" id="A0A1Y1UGA8"/>
<keyword evidence="6" id="KW-1185">Reference proteome</keyword>
<name>A0A1Y1UGA8_9TREE</name>
<dbReference type="OrthoDB" id="266020at2759"/>
<comment type="caution">
    <text evidence="5">The sequence shown here is derived from an EMBL/GenBank/DDBJ whole genome shotgun (WGS) entry which is preliminary data.</text>
</comment>
<evidence type="ECO:0000256" key="1">
    <source>
        <dbReference type="ARBA" id="ARBA00022884"/>
    </source>
</evidence>
<feature type="domain" description="RRM" evidence="4">
    <location>
        <begin position="172"/>
        <end position="246"/>
    </location>
</feature>
<evidence type="ECO:0000259" key="4">
    <source>
        <dbReference type="PROSITE" id="PS50102"/>
    </source>
</evidence>
<dbReference type="CDD" id="cd12247">
    <property type="entry name" value="RRM2_U1A_like"/>
    <property type="match status" value="1"/>
</dbReference>
<dbReference type="InterPro" id="IPR035979">
    <property type="entry name" value="RBD_domain_sf"/>
</dbReference>
<dbReference type="Proteomes" id="UP000193218">
    <property type="component" value="Unassembled WGS sequence"/>
</dbReference>
<dbReference type="InterPro" id="IPR012677">
    <property type="entry name" value="Nucleotide-bd_a/b_plait_sf"/>
</dbReference>
<dbReference type="InterPro" id="IPR000504">
    <property type="entry name" value="RRM_dom"/>
</dbReference>
<keyword evidence="1 2" id="KW-0694">RNA-binding</keyword>
<dbReference type="GO" id="GO:0003723">
    <property type="term" value="F:RNA binding"/>
    <property type="evidence" value="ECO:0007669"/>
    <property type="project" value="UniProtKB-UniRule"/>
</dbReference>
<protein>
    <recommendedName>
        <fullName evidence="4">RRM domain-containing protein</fullName>
    </recommendedName>
</protein>
<organism evidence="5 6">
    <name type="scientific">Kockovaella imperatae</name>
    <dbReference type="NCBI Taxonomy" id="4999"/>
    <lineage>
        <taxon>Eukaryota</taxon>
        <taxon>Fungi</taxon>
        <taxon>Dikarya</taxon>
        <taxon>Basidiomycota</taxon>
        <taxon>Agaricomycotina</taxon>
        <taxon>Tremellomycetes</taxon>
        <taxon>Tremellales</taxon>
        <taxon>Cuniculitremaceae</taxon>
        <taxon>Kockovaella</taxon>
    </lineage>
</organism>
<dbReference type="PANTHER" id="PTHR10501">
    <property type="entry name" value="U1 SMALL NUCLEAR RIBONUCLEOPROTEIN A/U2 SMALL NUCLEAR RIBONUCLEOPROTEIN B"/>
    <property type="match status" value="1"/>
</dbReference>
<dbReference type="STRING" id="4999.A0A1Y1UGA8"/>
<dbReference type="RefSeq" id="XP_021871096.1">
    <property type="nucleotide sequence ID" value="XM_022018944.1"/>
</dbReference>
<evidence type="ECO:0000256" key="2">
    <source>
        <dbReference type="PROSITE-ProRule" id="PRU00176"/>
    </source>
</evidence>
<dbReference type="EMBL" id="NBSH01000006">
    <property type="protein sequence ID" value="ORX37058.1"/>
    <property type="molecule type" value="Genomic_DNA"/>
</dbReference>
<feature type="compositionally biased region" description="Basic and acidic residues" evidence="3">
    <location>
        <begin position="120"/>
        <end position="144"/>
    </location>
</feature>
<dbReference type="FunCoup" id="A0A1Y1UGA8">
    <property type="interactions" value="616"/>
</dbReference>
<dbReference type="FunFam" id="3.30.70.330:FF:000029">
    <property type="entry name" value="U2 small nuclear ribonucleoprotein B"/>
    <property type="match status" value="1"/>
</dbReference>
<dbReference type="SMART" id="SM00360">
    <property type="entry name" value="RRM"/>
    <property type="match status" value="2"/>
</dbReference>
<evidence type="ECO:0000256" key="3">
    <source>
        <dbReference type="SAM" id="MobiDB-lite"/>
    </source>
</evidence>
<evidence type="ECO:0000313" key="5">
    <source>
        <dbReference type="EMBL" id="ORX37058.1"/>
    </source>
</evidence>
<dbReference type="PROSITE" id="PS50102">
    <property type="entry name" value="RRM"/>
    <property type="match status" value="2"/>
</dbReference>
<proteinExistence type="predicted"/>
<reference evidence="5 6" key="1">
    <citation type="submission" date="2017-03" db="EMBL/GenBank/DDBJ databases">
        <title>Widespread Adenine N6-methylation of Active Genes in Fungi.</title>
        <authorList>
            <consortium name="DOE Joint Genome Institute"/>
            <person name="Mondo S.J."/>
            <person name="Dannebaum R.O."/>
            <person name="Kuo R.C."/>
            <person name="Louie K.B."/>
            <person name="Bewick A.J."/>
            <person name="Labutti K."/>
            <person name="Haridas S."/>
            <person name="Kuo A."/>
            <person name="Salamov A."/>
            <person name="Ahrendt S.R."/>
            <person name="Lau R."/>
            <person name="Bowen B.P."/>
            <person name="Lipzen A."/>
            <person name="Sullivan W."/>
            <person name="Andreopoulos W.B."/>
            <person name="Clum A."/>
            <person name="Lindquist E."/>
            <person name="Daum C."/>
            <person name="Northen T.R."/>
            <person name="Ramamoorthy G."/>
            <person name="Schmitz R.J."/>
            <person name="Gryganskyi A."/>
            <person name="Culley D."/>
            <person name="Magnuson J."/>
            <person name="James T.Y."/>
            <person name="O'Malley M.A."/>
            <person name="Stajich J.E."/>
            <person name="Spatafora J.W."/>
            <person name="Visel A."/>
            <person name="Grigoriev I.V."/>
        </authorList>
    </citation>
    <scope>NUCLEOTIDE SEQUENCE [LARGE SCALE GENOMIC DNA]</scope>
    <source>
        <strain evidence="5 6">NRRL Y-17943</strain>
    </source>
</reference>
<sequence>AEQETEEEEKDPNRIPDNACETLYLQNLNEKVRIPVMKDTLSLLFKPYHPLLPVIAHRNLRMRGQAFVTFSNIEEANQARKDVAEFPLYGKPIQISFARGRSDSAVQKFEGDEAFEEHKKKRLEEKKKKRRDNPLRRKAAEKMKAGGSLESGAPAAKKQRLQMPDEYLPPNSVLFIQNLPEGTTSDDLREVFELHAGLVEIRTIPAKKDIAFVEFSDEGAATVAKEALHNFKIDGETKMKVCSALKENNLLRNKTLILSAGHICEKVRCTSVFACSQPHGSAQSWQQLVRRSTKIEHLLLDAHKGDTILDASSHELPVN</sequence>